<feature type="domain" description="RmlD-like substrate binding" evidence="1">
    <location>
        <begin position="17"/>
        <end position="261"/>
    </location>
</feature>
<evidence type="ECO:0000313" key="3">
    <source>
        <dbReference type="Proteomes" id="UP000242146"/>
    </source>
</evidence>
<dbReference type="AlphaFoldDB" id="A0A1X2GV81"/>
<dbReference type="STRING" id="101127.A0A1X2GV81"/>
<dbReference type="CDD" id="cd05254">
    <property type="entry name" value="dTDP_HR_like_SDR_e"/>
    <property type="match status" value="1"/>
</dbReference>
<dbReference type="PANTHER" id="PTHR10491">
    <property type="entry name" value="DTDP-4-DEHYDRORHAMNOSE REDUCTASE"/>
    <property type="match status" value="1"/>
</dbReference>
<dbReference type="EMBL" id="MCGT01000003">
    <property type="protein sequence ID" value="ORX61468.1"/>
    <property type="molecule type" value="Genomic_DNA"/>
</dbReference>
<sequence>MTRSQTFEVVGLAYSRSGVNLVKIDLLDEDASIQFLKAQAPQVIVHCAAERRPDQAAKDPEGTLVLNAKVPGYLATYCKAQGILLIYISTDYVFDGKNPPYQVDAQTGPLNFYGESKLAGEEAIRQVDPQAIILRVPILYGDVEYNGESAVNILIDAVKNTSKECLMDHYCLRFPTNVIDIGRVILDIAVHRVENGQPLAGTYHFTAEEMYTKYEMCQVFAEVLKVPMDHLLPQTEVDTSAAAARPKDCHLSTQRLKEAGINLSFVPFKTWFQAYLQ</sequence>
<evidence type="ECO:0000313" key="2">
    <source>
        <dbReference type="EMBL" id="ORX61468.1"/>
    </source>
</evidence>
<dbReference type="Gene3D" id="3.40.50.720">
    <property type="entry name" value="NAD(P)-binding Rossmann-like Domain"/>
    <property type="match status" value="1"/>
</dbReference>
<reference evidence="2 3" key="1">
    <citation type="submission" date="2016-07" db="EMBL/GenBank/DDBJ databases">
        <title>Pervasive Adenine N6-methylation of Active Genes in Fungi.</title>
        <authorList>
            <consortium name="DOE Joint Genome Institute"/>
            <person name="Mondo S.J."/>
            <person name="Dannebaum R.O."/>
            <person name="Kuo R.C."/>
            <person name="Labutti K."/>
            <person name="Haridas S."/>
            <person name="Kuo A."/>
            <person name="Salamov A."/>
            <person name="Ahrendt S.R."/>
            <person name="Lipzen A."/>
            <person name="Sullivan W."/>
            <person name="Andreopoulos W.B."/>
            <person name="Clum A."/>
            <person name="Lindquist E."/>
            <person name="Daum C."/>
            <person name="Ramamoorthy G.K."/>
            <person name="Gryganskyi A."/>
            <person name="Culley D."/>
            <person name="Magnuson J.K."/>
            <person name="James T.Y."/>
            <person name="O'Malley M.A."/>
            <person name="Stajich J.E."/>
            <person name="Spatafora J.W."/>
            <person name="Visel A."/>
            <person name="Grigoriev I.V."/>
        </authorList>
    </citation>
    <scope>NUCLEOTIDE SEQUENCE [LARGE SCALE GENOMIC DNA]</scope>
    <source>
        <strain evidence="2 3">NRRL 3301</strain>
    </source>
</reference>
<dbReference type="PANTHER" id="PTHR10491:SF4">
    <property type="entry name" value="METHIONINE ADENOSYLTRANSFERASE 2 SUBUNIT BETA"/>
    <property type="match status" value="1"/>
</dbReference>
<dbReference type="GO" id="GO:0006556">
    <property type="term" value="P:S-adenosylmethionine biosynthetic process"/>
    <property type="evidence" value="ECO:0007669"/>
    <property type="project" value="UniProtKB-UniPathway"/>
</dbReference>
<dbReference type="GO" id="GO:0048270">
    <property type="term" value="F:methionine adenosyltransferase regulator activity"/>
    <property type="evidence" value="ECO:0007669"/>
    <property type="project" value="TreeGrafter"/>
</dbReference>
<accession>A0A1X2GV81</accession>
<proteinExistence type="predicted"/>
<dbReference type="FunFam" id="3.40.50.720:FF:000357">
    <property type="entry name" value="Methionine adenosyltransferase 2 subunit beta"/>
    <property type="match status" value="1"/>
</dbReference>
<gene>
    <name evidence="2" type="ORF">DM01DRAFT_1365633</name>
</gene>
<dbReference type="InterPro" id="IPR005913">
    <property type="entry name" value="dTDP_dehydrorham_reduct"/>
</dbReference>
<dbReference type="InterPro" id="IPR036291">
    <property type="entry name" value="NAD(P)-bd_dom_sf"/>
</dbReference>
<dbReference type="SUPFAM" id="SSF51735">
    <property type="entry name" value="NAD(P)-binding Rossmann-fold domains"/>
    <property type="match status" value="1"/>
</dbReference>
<organism evidence="2 3">
    <name type="scientific">Hesseltinella vesiculosa</name>
    <dbReference type="NCBI Taxonomy" id="101127"/>
    <lineage>
        <taxon>Eukaryota</taxon>
        <taxon>Fungi</taxon>
        <taxon>Fungi incertae sedis</taxon>
        <taxon>Mucoromycota</taxon>
        <taxon>Mucoromycotina</taxon>
        <taxon>Mucoromycetes</taxon>
        <taxon>Mucorales</taxon>
        <taxon>Cunninghamellaceae</taxon>
        <taxon>Hesseltinella</taxon>
    </lineage>
</organism>
<keyword evidence="3" id="KW-1185">Reference proteome</keyword>
<dbReference type="InterPro" id="IPR029903">
    <property type="entry name" value="RmlD-like-bd"/>
</dbReference>
<protein>
    <submittedName>
        <fullName evidence="2">NAD(P)-binding protein</fullName>
    </submittedName>
</protein>
<name>A0A1X2GV81_9FUNG</name>
<dbReference type="Pfam" id="PF04321">
    <property type="entry name" value="RmlD_sub_bind"/>
    <property type="match status" value="1"/>
</dbReference>
<comment type="caution">
    <text evidence="2">The sequence shown here is derived from an EMBL/GenBank/DDBJ whole genome shotgun (WGS) entry which is preliminary data.</text>
</comment>
<evidence type="ECO:0000259" key="1">
    <source>
        <dbReference type="Pfam" id="PF04321"/>
    </source>
</evidence>
<dbReference type="OrthoDB" id="6235964at2759"/>
<dbReference type="Proteomes" id="UP000242146">
    <property type="component" value="Unassembled WGS sequence"/>
</dbReference>
<dbReference type="UniPathway" id="UPA00315">
    <property type="reaction ID" value="UER00080"/>
</dbReference>
<dbReference type="GO" id="GO:0048269">
    <property type="term" value="C:methionine adenosyltransferase complex"/>
    <property type="evidence" value="ECO:0007669"/>
    <property type="project" value="TreeGrafter"/>
</dbReference>